<proteinExistence type="predicted"/>
<evidence type="ECO:0000313" key="1">
    <source>
        <dbReference type="EMBL" id="KAG5461738.1"/>
    </source>
</evidence>
<keyword evidence="2" id="KW-1185">Reference proteome</keyword>
<evidence type="ECO:0000313" key="2">
    <source>
        <dbReference type="Proteomes" id="UP000673691"/>
    </source>
</evidence>
<dbReference type="EMBL" id="JAEFCI010003212">
    <property type="protein sequence ID" value="KAG5461738.1"/>
    <property type="molecule type" value="Genomic_DNA"/>
</dbReference>
<reference evidence="1 2" key="1">
    <citation type="journal article" name="Sci. Rep.">
        <title>Genome-scale phylogenetic analyses confirm Olpidium as the closest living zoosporic fungus to the non-flagellated, terrestrial fungi.</title>
        <authorList>
            <person name="Chang Y."/>
            <person name="Rochon D."/>
            <person name="Sekimoto S."/>
            <person name="Wang Y."/>
            <person name="Chovatia M."/>
            <person name="Sandor L."/>
            <person name="Salamov A."/>
            <person name="Grigoriev I.V."/>
            <person name="Stajich J.E."/>
            <person name="Spatafora J.W."/>
        </authorList>
    </citation>
    <scope>NUCLEOTIDE SEQUENCE [LARGE SCALE GENOMIC DNA]</scope>
    <source>
        <strain evidence="1">S191</strain>
    </source>
</reference>
<comment type="caution">
    <text evidence="1">The sequence shown here is derived from an EMBL/GenBank/DDBJ whole genome shotgun (WGS) entry which is preliminary data.</text>
</comment>
<organism evidence="1 2">
    <name type="scientific">Olpidium bornovanus</name>
    <dbReference type="NCBI Taxonomy" id="278681"/>
    <lineage>
        <taxon>Eukaryota</taxon>
        <taxon>Fungi</taxon>
        <taxon>Fungi incertae sedis</taxon>
        <taxon>Olpidiomycota</taxon>
        <taxon>Olpidiomycotina</taxon>
        <taxon>Olpidiomycetes</taxon>
        <taxon>Olpidiales</taxon>
        <taxon>Olpidiaceae</taxon>
        <taxon>Olpidium</taxon>
    </lineage>
</organism>
<sequence length="312" mass="33710">MSISFLFGFILQKSSVFVSNFPVIPKPPRAHCFLQPRLPARRRGLLGGVGQQQVLDVKGDLVVRQVEQHWDRGVVVLRAQVHLDADVTVFQRREDLHYGVARVLDAVPQLDAVVEGFCKRLVAAPGGTLPDEVHLARVLGTVAEGGHGRNCASHGVAGAEQVAPGPQVPHDPLVEVREEAVELAAEPRVHRGAGHDFSLAVLEGDLDGGYVADEVGDAIGAPHAYGKHRLLAESLGVRRRLVLDKVTLCVAALLLHVIRQLGRPPQDLPSALVELRGLVPGELELAVDVRGISVSQPRQPAGVDETLLYRLW</sequence>
<name>A0A8H8DKJ1_9FUNG</name>
<protein>
    <submittedName>
        <fullName evidence="1">Uncharacterized protein</fullName>
    </submittedName>
</protein>
<gene>
    <name evidence="1" type="ORF">BJ554DRAFT_6020</name>
</gene>
<accession>A0A8H8DKJ1</accession>
<dbReference type="AlphaFoldDB" id="A0A8H8DKJ1"/>
<dbReference type="Proteomes" id="UP000673691">
    <property type="component" value="Unassembled WGS sequence"/>
</dbReference>